<reference evidence="4" key="2">
    <citation type="submission" date="2023-04" db="EMBL/GenBank/DDBJ databases">
        <authorList>
            <person name="Bruccoleri R.E."/>
            <person name="Oakeley E.J."/>
            <person name="Faust A.-M."/>
            <person name="Dessus-Babus S."/>
            <person name="Altorfer M."/>
            <person name="Burckhardt D."/>
            <person name="Oertli M."/>
            <person name="Naumann U."/>
            <person name="Petersen F."/>
            <person name="Wong J."/>
        </authorList>
    </citation>
    <scope>NUCLEOTIDE SEQUENCE</scope>
    <source>
        <strain evidence="4">GSM-AAB239-AS_SAM_17_03QT</strain>
        <tissue evidence="4">Leaf</tissue>
    </source>
</reference>
<protein>
    <submittedName>
        <fullName evidence="4">Pentatricopeptide repeat-containing protein, chloroplastic</fullName>
    </submittedName>
</protein>
<feature type="repeat" description="PPR" evidence="2">
    <location>
        <begin position="79"/>
        <end position="114"/>
    </location>
</feature>
<dbReference type="InterPro" id="IPR011990">
    <property type="entry name" value="TPR-like_helical_dom_sf"/>
</dbReference>
<sequence>MQTESGDGTSKKAQQYHSRHPSPCLCFSRRNRQGERDPQLRHPAGLDSDIAVGSALDMYAKCGSLVQSREVFDQMPKHNSITWNVLIMAYGMHGLGKEAMSLLEDMFAAREVRPNDVTFIAAFAACSHSGLVSEGLDLFYSMRDEHGMEPTAEHYACIVDLLSRAGQLDRARHIIEEEMKPGIDQTGAWSSLLGACRVHQNVELGEIAANHLFRLEPNVASHYVLLSNIYSAAGLWEKADGVRKKMKEGREEGAWL</sequence>
<evidence type="ECO:0000256" key="1">
    <source>
        <dbReference type="ARBA" id="ARBA00022737"/>
    </source>
</evidence>
<gene>
    <name evidence="4" type="ORF">M6B38_125490</name>
</gene>
<dbReference type="AlphaFoldDB" id="A0AAX6GN73"/>
<dbReference type="Proteomes" id="UP001140949">
    <property type="component" value="Unassembled WGS sequence"/>
</dbReference>
<dbReference type="Gene3D" id="1.25.40.10">
    <property type="entry name" value="Tetratricopeptide repeat domain"/>
    <property type="match status" value="1"/>
</dbReference>
<keyword evidence="5" id="KW-1185">Reference proteome</keyword>
<dbReference type="Pfam" id="PF20431">
    <property type="entry name" value="E_motif"/>
    <property type="match status" value="1"/>
</dbReference>
<reference evidence="4" key="1">
    <citation type="journal article" date="2023" name="GigaByte">
        <title>Genome assembly of the bearded iris, Iris pallida Lam.</title>
        <authorList>
            <person name="Bruccoleri R.E."/>
            <person name="Oakeley E.J."/>
            <person name="Faust A.M.E."/>
            <person name="Altorfer M."/>
            <person name="Dessus-Babus S."/>
            <person name="Burckhardt D."/>
            <person name="Oertli M."/>
            <person name="Naumann U."/>
            <person name="Petersen F."/>
            <person name="Wong J."/>
        </authorList>
    </citation>
    <scope>NUCLEOTIDE SEQUENCE</scope>
    <source>
        <strain evidence="4">GSM-AAB239-AS_SAM_17_03QT</strain>
    </source>
</reference>
<dbReference type="NCBIfam" id="TIGR00756">
    <property type="entry name" value="PPR"/>
    <property type="match status" value="1"/>
</dbReference>
<name>A0AAX6GN73_IRIPA</name>
<comment type="caution">
    <text evidence="4">The sequence shown here is derived from an EMBL/GenBank/DDBJ whole genome shotgun (WGS) entry which is preliminary data.</text>
</comment>
<evidence type="ECO:0000256" key="3">
    <source>
        <dbReference type="SAM" id="MobiDB-lite"/>
    </source>
</evidence>
<dbReference type="PANTHER" id="PTHR47926:SF514">
    <property type="entry name" value="TETRATRICOPEPTIDE-LIKE HELICAL DOMAIN SUPERFAMILY, DYW DOMAIN-CONTAINING PROTEIN"/>
    <property type="match status" value="1"/>
</dbReference>
<dbReference type="Pfam" id="PF13041">
    <property type="entry name" value="PPR_2"/>
    <property type="match status" value="1"/>
</dbReference>
<dbReference type="GO" id="GO:0003723">
    <property type="term" value="F:RNA binding"/>
    <property type="evidence" value="ECO:0007669"/>
    <property type="project" value="InterPro"/>
</dbReference>
<dbReference type="FunFam" id="1.25.40.10:FF:000090">
    <property type="entry name" value="Pentatricopeptide repeat-containing protein, chloroplastic"/>
    <property type="match status" value="1"/>
</dbReference>
<evidence type="ECO:0000256" key="2">
    <source>
        <dbReference type="PROSITE-ProRule" id="PRU00708"/>
    </source>
</evidence>
<dbReference type="EMBL" id="JANAVB010017810">
    <property type="protein sequence ID" value="KAJ6830150.1"/>
    <property type="molecule type" value="Genomic_DNA"/>
</dbReference>
<feature type="compositionally biased region" description="Polar residues" evidence="3">
    <location>
        <begin position="1"/>
        <end position="16"/>
    </location>
</feature>
<dbReference type="PANTHER" id="PTHR47926">
    <property type="entry name" value="PENTATRICOPEPTIDE REPEAT-CONTAINING PROTEIN"/>
    <property type="match status" value="1"/>
</dbReference>
<evidence type="ECO:0000313" key="5">
    <source>
        <dbReference type="Proteomes" id="UP001140949"/>
    </source>
</evidence>
<dbReference type="GO" id="GO:0009451">
    <property type="term" value="P:RNA modification"/>
    <property type="evidence" value="ECO:0007669"/>
    <property type="project" value="InterPro"/>
</dbReference>
<dbReference type="InterPro" id="IPR046848">
    <property type="entry name" value="E_motif"/>
</dbReference>
<evidence type="ECO:0000313" key="4">
    <source>
        <dbReference type="EMBL" id="KAJ6830150.1"/>
    </source>
</evidence>
<dbReference type="InterPro" id="IPR002885">
    <property type="entry name" value="PPR_rpt"/>
</dbReference>
<keyword evidence="1" id="KW-0677">Repeat</keyword>
<dbReference type="InterPro" id="IPR046960">
    <property type="entry name" value="PPR_At4g14850-like_plant"/>
</dbReference>
<feature type="region of interest" description="Disordered" evidence="3">
    <location>
        <begin position="1"/>
        <end position="45"/>
    </location>
</feature>
<dbReference type="PROSITE" id="PS51375">
    <property type="entry name" value="PPR"/>
    <property type="match status" value="1"/>
</dbReference>
<organism evidence="4 5">
    <name type="scientific">Iris pallida</name>
    <name type="common">Sweet iris</name>
    <dbReference type="NCBI Taxonomy" id="29817"/>
    <lineage>
        <taxon>Eukaryota</taxon>
        <taxon>Viridiplantae</taxon>
        <taxon>Streptophyta</taxon>
        <taxon>Embryophyta</taxon>
        <taxon>Tracheophyta</taxon>
        <taxon>Spermatophyta</taxon>
        <taxon>Magnoliopsida</taxon>
        <taxon>Liliopsida</taxon>
        <taxon>Asparagales</taxon>
        <taxon>Iridaceae</taxon>
        <taxon>Iridoideae</taxon>
        <taxon>Irideae</taxon>
        <taxon>Iris</taxon>
    </lineage>
</organism>
<accession>A0AAX6GN73</accession>
<proteinExistence type="predicted"/>